<dbReference type="InterPro" id="IPR007332">
    <property type="entry name" value="DUF411"/>
</dbReference>
<sequence length="157" mass="15847">MKTSKTLLAALTGALAIGAAAFAPVMPAHADPAAAGQEVEVWKSPSCGCCGGWVKHMQAAGFTVKVHDIEDVQPVKTASGVPDALGSCHTAKVGGYVVEGHVPATDVLRLLAEKPKATGLSAPGMPADAPGMDMGTGQPYDVILFDAGGGAKVYARH</sequence>
<keyword evidence="1" id="KW-0732">Signal</keyword>
<evidence type="ECO:0000313" key="2">
    <source>
        <dbReference type="EMBL" id="QQP89719.1"/>
    </source>
</evidence>
<organism evidence="2 3">
    <name type="scientific">Skermanella cutis</name>
    <dbReference type="NCBI Taxonomy" id="2775420"/>
    <lineage>
        <taxon>Bacteria</taxon>
        <taxon>Pseudomonadati</taxon>
        <taxon>Pseudomonadota</taxon>
        <taxon>Alphaproteobacteria</taxon>
        <taxon>Rhodospirillales</taxon>
        <taxon>Azospirillaceae</taxon>
        <taxon>Skermanella</taxon>
    </lineage>
</organism>
<evidence type="ECO:0000256" key="1">
    <source>
        <dbReference type="SAM" id="SignalP"/>
    </source>
</evidence>
<reference evidence="2" key="1">
    <citation type="submission" date="2021-02" db="EMBL/GenBank/DDBJ databases">
        <title>Skermanella TT6 skin isolate.</title>
        <authorList>
            <person name="Lee K."/>
            <person name="Ganzorig M."/>
        </authorList>
    </citation>
    <scope>NUCLEOTIDE SEQUENCE</scope>
    <source>
        <strain evidence="2">TT6</strain>
    </source>
</reference>
<dbReference type="Pfam" id="PF04214">
    <property type="entry name" value="DUF411"/>
    <property type="match status" value="1"/>
</dbReference>
<feature type="signal peptide" evidence="1">
    <location>
        <begin position="1"/>
        <end position="30"/>
    </location>
</feature>
<gene>
    <name evidence="2" type="ORF">IGS68_00035</name>
</gene>
<feature type="chain" id="PRO_5045973048" evidence="1">
    <location>
        <begin position="31"/>
        <end position="157"/>
    </location>
</feature>
<accession>A0ABX7B6G5</accession>
<evidence type="ECO:0000313" key="3">
    <source>
        <dbReference type="Proteomes" id="UP000595197"/>
    </source>
</evidence>
<protein>
    <submittedName>
        <fullName evidence="2">DUF411 domain-containing protein</fullName>
    </submittedName>
</protein>
<name>A0ABX7B6G5_9PROT</name>
<dbReference type="EMBL" id="CP067420">
    <property type="protein sequence ID" value="QQP89719.1"/>
    <property type="molecule type" value="Genomic_DNA"/>
</dbReference>
<dbReference type="RefSeq" id="WP_201076302.1">
    <property type="nucleotide sequence ID" value="NZ_CP067420.1"/>
</dbReference>
<dbReference type="Proteomes" id="UP000595197">
    <property type="component" value="Chromosome"/>
</dbReference>
<keyword evidence="3" id="KW-1185">Reference proteome</keyword>
<proteinExistence type="predicted"/>